<dbReference type="Proteomes" id="UP000003477">
    <property type="component" value="Unassembled WGS sequence"/>
</dbReference>
<dbReference type="EMBL" id="AESD01001068">
    <property type="protein sequence ID" value="EHJ09329.1"/>
    <property type="molecule type" value="Genomic_DNA"/>
</dbReference>
<sequence>MPEGVRETTRPIIRVPAGRAVLPVWLSKSWVTTMLNG</sequence>
<reference evidence="1 2" key="1">
    <citation type="journal article" date="2011" name="Front. Microbiol.">
        <title>Two Strains of Crocosphaera watsonii with Highly Conserved Genomes are Distinguished by Strain-Specific Features.</title>
        <authorList>
            <person name="Bench S.R."/>
            <person name="Ilikchyan I.N."/>
            <person name="Tripp H.J."/>
            <person name="Zehr J.P."/>
        </authorList>
    </citation>
    <scope>NUCLEOTIDE SEQUENCE [LARGE SCALE GENOMIC DNA]</scope>
    <source>
        <strain evidence="1 2">WH 0003</strain>
    </source>
</reference>
<proteinExistence type="predicted"/>
<name>G5JEQ7_CROWT</name>
<evidence type="ECO:0000313" key="1">
    <source>
        <dbReference type="EMBL" id="EHJ09329.1"/>
    </source>
</evidence>
<organism evidence="1 2">
    <name type="scientific">Crocosphaera watsonii WH 0003</name>
    <dbReference type="NCBI Taxonomy" id="423471"/>
    <lineage>
        <taxon>Bacteria</taxon>
        <taxon>Bacillati</taxon>
        <taxon>Cyanobacteriota</taxon>
        <taxon>Cyanophyceae</taxon>
        <taxon>Oscillatoriophycideae</taxon>
        <taxon>Chroococcales</taxon>
        <taxon>Aphanothecaceae</taxon>
        <taxon>Crocosphaera</taxon>
    </lineage>
</organism>
<evidence type="ECO:0000313" key="2">
    <source>
        <dbReference type="Proteomes" id="UP000003477"/>
    </source>
</evidence>
<gene>
    <name evidence="1" type="ORF">CWATWH0003_B244</name>
</gene>
<protein>
    <submittedName>
        <fullName evidence="1">Uncharacterized protein</fullName>
    </submittedName>
</protein>
<dbReference type="AlphaFoldDB" id="G5JEQ7"/>
<comment type="caution">
    <text evidence="1">The sequence shown here is derived from an EMBL/GenBank/DDBJ whole genome shotgun (WGS) entry which is preliminary data.</text>
</comment>
<accession>G5JEQ7</accession>